<dbReference type="Proteomes" id="UP001165960">
    <property type="component" value="Unassembled WGS sequence"/>
</dbReference>
<reference evidence="1" key="1">
    <citation type="submission" date="2022-04" db="EMBL/GenBank/DDBJ databases">
        <title>Genome of the entomopathogenic fungus Entomophthora muscae.</title>
        <authorList>
            <person name="Elya C."/>
            <person name="Lovett B.R."/>
            <person name="Lee E."/>
            <person name="Macias A.M."/>
            <person name="Hajek A.E."/>
            <person name="De Bivort B.L."/>
            <person name="Kasson M.T."/>
            <person name="De Fine Licht H.H."/>
            <person name="Stajich J.E."/>
        </authorList>
    </citation>
    <scope>NUCLEOTIDE SEQUENCE</scope>
    <source>
        <strain evidence="1">Berkeley</strain>
    </source>
</reference>
<sequence length="447" mass="50956">MAFSPDAAIEWANQGFTPRDARRRSFIGISPEEGRKLREARWNPDNVHLWGSFKDWTPEDATSWKANGYTHVEMKYWIGLGTSMDIAQSWQRAGVTTQLHKTLENKKFTLEDWGKWRHTTTLADAAAWQTISFNPDQATPWIEHKVSPTEAVKLVGQISPADANTWLNAGIQAEHILKWRTLLPEAMTAGLFAKALFTPEEVAEWYDLGASPDEATTFKQGGWNPVTVTNWLHTNHLLYQEINKYIHPTIDPESAIEWKSKGLLSTEAKQWTNIRVQVDLASSLRDPKIYPSTINNFLLSGYTLNESVEYNIKKIPLKQAPPPKLKHFEKNMSYSERVRQGLETELKKDGFVPYEDFLRELATQGNPYKTIPRSSLNHAIRIHVNNLSKGSIKKCMETIFDALDTSFPALQVDNHLAVSEGYLDIGFDSDEQKKKHCHSKYNTTAFP</sequence>
<accession>A0ACC2UAK0</accession>
<evidence type="ECO:0000313" key="1">
    <source>
        <dbReference type="EMBL" id="KAJ9083802.1"/>
    </source>
</evidence>
<dbReference type="EMBL" id="QTSX02000930">
    <property type="protein sequence ID" value="KAJ9083802.1"/>
    <property type="molecule type" value="Genomic_DNA"/>
</dbReference>
<evidence type="ECO:0000313" key="2">
    <source>
        <dbReference type="Proteomes" id="UP001165960"/>
    </source>
</evidence>
<organism evidence="1 2">
    <name type="scientific">Entomophthora muscae</name>
    <dbReference type="NCBI Taxonomy" id="34485"/>
    <lineage>
        <taxon>Eukaryota</taxon>
        <taxon>Fungi</taxon>
        <taxon>Fungi incertae sedis</taxon>
        <taxon>Zoopagomycota</taxon>
        <taxon>Entomophthoromycotina</taxon>
        <taxon>Entomophthoromycetes</taxon>
        <taxon>Entomophthorales</taxon>
        <taxon>Entomophthoraceae</taxon>
        <taxon>Entomophthora</taxon>
    </lineage>
</organism>
<protein>
    <submittedName>
        <fullName evidence="1">Uncharacterized protein</fullName>
    </submittedName>
</protein>
<proteinExistence type="predicted"/>
<comment type="caution">
    <text evidence="1">The sequence shown here is derived from an EMBL/GenBank/DDBJ whole genome shotgun (WGS) entry which is preliminary data.</text>
</comment>
<name>A0ACC2UAK0_9FUNG</name>
<keyword evidence="2" id="KW-1185">Reference proteome</keyword>
<gene>
    <name evidence="1" type="ORF">DSO57_1031084</name>
</gene>